<dbReference type="EMBL" id="BART01030665">
    <property type="protein sequence ID" value="GAH18247.1"/>
    <property type="molecule type" value="Genomic_DNA"/>
</dbReference>
<dbReference type="AlphaFoldDB" id="X1DDF4"/>
<proteinExistence type="predicted"/>
<comment type="caution">
    <text evidence="1">The sequence shown here is derived from an EMBL/GenBank/DDBJ whole genome shotgun (WGS) entry which is preliminary data.</text>
</comment>
<sequence length="120" mass="14423">MKEINEYRKTSAEFVRLKYRKQWNQYWLDGKEFCNWSNWTPDTNLNQMGMIEDKLIEEEVDVETRSYLGYIYDDNEITDRPKTHVIKLRNHCGESFMGDSGEGESRPIAFMKAFMDYINK</sequence>
<organism evidence="1">
    <name type="scientific">marine sediment metagenome</name>
    <dbReference type="NCBI Taxonomy" id="412755"/>
    <lineage>
        <taxon>unclassified sequences</taxon>
        <taxon>metagenomes</taxon>
        <taxon>ecological metagenomes</taxon>
    </lineage>
</organism>
<accession>X1DDF4</accession>
<evidence type="ECO:0000313" key="1">
    <source>
        <dbReference type="EMBL" id="GAH18247.1"/>
    </source>
</evidence>
<name>X1DDF4_9ZZZZ</name>
<reference evidence="1" key="1">
    <citation type="journal article" date="2014" name="Front. Microbiol.">
        <title>High frequency of phylogenetically diverse reductive dehalogenase-homologous genes in deep subseafloor sedimentary metagenomes.</title>
        <authorList>
            <person name="Kawai M."/>
            <person name="Futagami T."/>
            <person name="Toyoda A."/>
            <person name="Takaki Y."/>
            <person name="Nishi S."/>
            <person name="Hori S."/>
            <person name="Arai W."/>
            <person name="Tsubouchi T."/>
            <person name="Morono Y."/>
            <person name="Uchiyama I."/>
            <person name="Ito T."/>
            <person name="Fujiyama A."/>
            <person name="Inagaki F."/>
            <person name="Takami H."/>
        </authorList>
    </citation>
    <scope>NUCLEOTIDE SEQUENCE</scope>
    <source>
        <strain evidence="1">Expedition CK06-06</strain>
    </source>
</reference>
<protein>
    <submittedName>
        <fullName evidence="1">Uncharacterized protein</fullName>
    </submittedName>
</protein>
<gene>
    <name evidence="1" type="ORF">S01H4_53462</name>
</gene>